<reference evidence="1 2" key="1">
    <citation type="submission" date="2020-10" db="EMBL/GenBank/DDBJ databases">
        <title>Phylogeny of dyella-like bacteria.</title>
        <authorList>
            <person name="Fu J."/>
        </authorList>
    </citation>
    <scope>NUCLEOTIDE SEQUENCE [LARGE SCALE GENOMIC DNA]</scope>
    <source>
        <strain evidence="1 2">BB4</strain>
    </source>
</reference>
<organism evidence="1 2">
    <name type="scientific">Dyella koreensis</name>
    <dbReference type="NCBI Taxonomy" id="311235"/>
    <lineage>
        <taxon>Bacteria</taxon>
        <taxon>Pseudomonadati</taxon>
        <taxon>Pseudomonadota</taxon>
        <taxon>Gammaproteobacteria</taxon>
        <taxon>Lysobacterales</taxon>
        <taxon>Rhodanobacteraceae</taxon>
        <taxon>Dyella</taxon>
    </lineage>
</organism>
<accession>A0ABW8K7B1</accession>
<evidence type="ECO:0000313" key="1">
    <source>
        <dbReference type="EMBL" id="MFK2918780.1"/>
    </source>
</evidence>
<dbReference type="EMBL" id="JADIKD010000012">
    <property type="protein sequence ID" value="MFK2918780.1"/>
    <property type="molecule type" value="Genomic_DNA"/>
</dbReference>
<dbReference type="RefSeq" id="WP_379983604.1">
    <property type="nucleotide sequence ID" value="NZ_JADIKD010000012.1"/>
</dbReference>
<comment type="caution">
    <text evidence="1">The sequence shown here is derived from an EMBL/GenBank/DDBJ whole genome shotgun (WGS) entry which is preliminary data.</text>
</comment>
<gene>
    <name evidence="1" type="ORF">ISS97_16025</name>
</gene>
<name>A0ABW8K7B1_9GAMM</name>
<keyword evidence="2" id="KW-1185">Reference proteome</keyword>
<evidence type="ECO:0000313" key="2">
    <source>
        <dbReference type="Proteomes" id="UP001620408"/>
    </source>
</evidence>
<protein>
    <submittedName>
        <fullName evidence="1">Uncharacterized protein</fullName>
    </submittedName>
</protein>
<sequence length="175" mass="20382">MNVPTIDLKFFARNTRHMHRCDFCSADPYGLRIGVLTTKDVLIKHACLTIELQPRSSQAHSENFFINLTPAFSNRTIWSFRHRPSYWRIEPADIPNFRRLQALMDASDFDERFQHADLRAYTRRVRTNPAMPRTVATSLYLQLSPESAFTLLSRNAYQPISLMFRTGDWSRATAI</sequence>
<proteinExistence type="predicted"/>
<dbReference type="Proteomes" id="UP001620408">
    <property type="component" value="Unassembled WGS sequence"/>
</dbReference>